<dbReference type="CDD" id="cd00311">
    <property type="entry name" value="TIM"/>
    <property type="match status" value="1"/>
</dbReference>
<protein>
    <recommendedName>
        <fullName evidence="4 9">Triosephosphate isomerase</fullName>
        <shortName evidence="9">TIM</shortName>
        <shortName evidence="9">TPI</shortName>
        <ecNumber evidence="3 9">5.3.1.1</ecNumber>
    </recommendedName>
    <alternativeName>
        <fullName evidence="9">Triose-phosphate isomerase</fullName>
    </alternativeName>
</protein>
<evidence type="ECO:0000256" key="10">
    <source>
        <dbReference type="RuleBase" id="RU363013"/>
    </source>
</evidence>
<dbReference type="PROSITE" id="PS51440">
    <property type="entry name" value="TIM_2"/>
    <property type="match status" value="1"/>
</dbReference>
<reference evidence="11 12" key="1">
    <citation type="submission" date="2020-01" db="EMBL/GenBank/DDBJ databases">
        <title>Complete genome sequence of Mycoplasma felis strain Myco-2.</title>
        <authorList>
            <person name="Kinoshita Y."/>
            <person name="Niwa H."/>
            <person name="Uchida-Fujii E."/>
            <person name="Nukada T."/>
        </authorList>
    </citation>
    <scope>NUCLEOTIDE SEQUENCE [LARGE SCALE GENOMIC DNA]</scope>
    <source>
        <strain evidence="11 12">Myco-2</strain>
    </source>
</reference>
<evidence type="ECO:0000256" key="5">
    <source>
        <dbReference type="ARBA" id="ARBA00022432"/>
    </source>
</evidence>
<evidence type="ECO:0000256" key="2">
    <source>
        <dbReference type="ARBA" id="ARBA00007422"/>
    </source>
</evidence>
<name>A0A809SKA7_9BACT</name>
<dbReference type="NCBIfam" id="TIGR00419">
    <property type="entry name" value="tim"/>
    <property type="match status" value="1"/>
</dbReference>
<keyword evidence="6 9" id="KW-0963">Cytoplasm</keyword>
<keyword evidence="5 9" id="KW-0312">Gluconeogenesis</keyword>
<gene>
    <name evidence="9 11" type="primary">tpiA</name>
    <name evidence="11" type="ORF">JPM2_6790</name>
</gene>
<dbReference type="PANTHER" id="PTHR21139:SF42">
    <property type="entry name" value="TRIOSEPHOSPHATE ISOMERASE"/>
    <property type="match status" value="1"/>
</dbReference>
<comment type="subcellular location">
    <subcellularLocation>
        <location evidence="9 10">Cytoplasm</location>
    </subcellularLocation>
</comment>
<dbReference type="Proteomes" id="UP000464317">
    <property type="component" value="Chromosome"/>
</dbReference>
<comment type="pathway">
    <text evidence="9 10">Carbohydrate biosynthesis; gluconeogenesis.</text>
</comment>
<evidence type="ECO:0000256" key="6">
    <source>
        <dbReference type="ARBA" id="ARBA00022490"/>
    </source>
</evidence>
<dbReference type="GO" id="GO:0006094">
    <property type="term" value="P:gluconeogenesis"/>
    <property type="evidence" value="ECO:0007669"/>
    <property type="project" value="UniProtKB-UniRule"/>
</dbReference>
<comment type="subunit">
    <text evidence="9 10">Homodimer.</text>
</comment>
<dbReference type="GO" id="GO:0046166">
    <property type="term" value="P:glyceraldehyde-3-phosphate biosynthetic process"/>
    <property type="evidence" value="ECO:0007669"/>
    <property type="project" value="TreeGrafter"/>
</dbReference>
<dbReference type="EC" id="5.3.1.1" evidence="3 9"/>
<sequence length="244" mass="27177">MKKLVIIGNWKMNKTFSETQEFLKEFAKIYKEKESLIYKKLDFAVASPFTNLFAFKENKISELKLAAQNVSQHLSGAYTGEVSINMLKDLNTKYVILGHSERRSYYGETNEIINAKAQTVLSNGLIPVICVGETLEEYENGKTKEIVKKQIEESLKSLDYSKIIVAYEPIWAIGTGKVATPEIAQDVCEYIHSITSKNLIVQYGGSVSPKNISELSSQKDIDGFLVGGASLDANSFVQLLTLGK</sequence>
<comment type="catalytic activity">
    <reaction evidence="9 10">
        <text>D-glyceraldehyde 3-phosphate = dihydroxyacetone phosphate</text>
        <dbReference type="Rhea" id="RHEA:18585"/>
        <dbReference type="ChEBI" id="CHEBI:57642"/>
        <dbReference type="ChEBI" id="CHEBI:59776"/>
        <dbReference type="EC" id="5.3.1.1"/>
    </reaction>
</comment>
<dbReference type="Gene3D" id="3.20.20.70">
    <property type="entry name" value="Aldolase class I"/>
    <property type="match status" value="1"/>
</dbReference>
<dbReference type="GO" id="GO:0005829">
    <property type="term" value="C:cytosol"/>
    <property type="evidence" value="ECO:0007669"/>
    <property type="project" value="TreeGrafter"/>
</dbReference>
<evidence type="ECO:0000256" key="1">
    <source>
        <dbReference type="ARBA" id="ARBA00004680"/>
    </source>
</evidence>
<dbReference type="KEGG" id="mfel:JPM2_6790"/>
<feature type="binding site" evidence="9">
    <location>
        <position position="206"/>
    </location>
    <ligand>
        <name>substrate</name>
    </ligand>
</feature>
<feature type="active site" description="Proton acceptor" evidence="9">
    <location>
        <position position="168"/>
    </location>
</feature>
<dbReference type="PROSITE" id="PS00171">
    <property type="entry name" value="TIM_1"/>
    <property type="match status" value="1"/>
</dbReference>
<dbReference type="InterPro" id="IPR000652">
    <property type="entry name" value="Triosephosphate_isomerase"/>
</dbReference>
<dbReference type="UniPathway" id="UPA00138"/>
<keyword evidence="7 9" id="KW-0324">Glycolysis</keyword>
<feature type="binding site" evidence="9">
    <location>
        <position position="174"/>
    </location>
    <ligand>
        <name>substrate</name>
    </ligand>
</feature>
<dbReference type="PANTHER" id="PTHR21139">
    <property type="entry name" value="TRIOSEPHOSPHATE ISOMERASE"/>
    <property type="match status" value="1"/>
</dbReference>
<dbReference type="EMBL" id="AP022325">
    <property type="protein sequence ID" value="BBU47986.1"/>
    <property type="molecule type" value="Genomic_DNA"/>
</dbReference>
<dbReference type="HAMAP" id="MF_00147_B">
    <property type="entry name" value="TIM_B"/>
    <property type="match status" value="1"/>
</dbReference>
<dbReference type="Pfam" id="PF00121">
    <property type="entry name" value="TIM"/>
    <property type="match status" value="1"/>
</dbReference>
<feature type="active site" description="Electrophile" evidence="9">
    <location>
        <position position="99"/>
    </location>
</feature>
<organism evidence="11 12">
    <name type="scientific">Mycoplasmopsis felis</name>
    <dbReference type="NCBI Taxonomy" id="33923"/>
    <lineage>
        <taxon>Bacteria</taxon>
        <taxon>Bacillati</taxon>
        <taxon>Mycoplasmatota</taxon>
        <taxon>Mycoplasmoidales</taxon>
        <taxon>Metamycoplasmataceae</taxon>
        <taxon>Mycoplasmopsis</taxon>
    </lineage>
</organism>
<evidence type="ECO:0000256" key="9">
    <source>
        <dbReference type="HAMAP-Rule" id="MF_00147"/>
    </source>
</evidence>
<evidence type="ECO:0000256" key="8">
    <source>
        <dbReference type="ARBA" id="ARBA00023235"/>
    </source>
</evidence>
<comment type="pathway">
    <text evidence="1 9 10">Carbohydrate degradation; glycolysis; D-glyceraldehyde 3-phosphate from glycerone phosphate: step 1/1.</text>
</comment>
<feature type="binding site" evidence="9">
    <location>
        <begin position="227"/>
        <end position="228"/>
    </location>
    <ligand>
        <name>substrate</name>
    </ligand>
</feature>
<dbReference type="AlphaFoldDB" id="A0A809SKA7"/>
<accession>A0A809SKA7</accession>
<comment type="similarity">
    <text evidence="2 9 10">Belongs to the triosephosphate isomerase family.</text>
</comment>
<evidence type="ECO:0000256" key="7">
    <source>
        <dbReference type="ARBA" id="ARBA00023152"/>
    </source>
</evidence>
<dbReference type="FunFam" id="3.20.20.70:FF:000016">
    <property type="entry name" value="Triosephosphate isomerase"/>
    <property type="match status" value="1"/>
</dbReference>
<evidence type="ECO:0000256" key="4">
    <source>
        <dbReference type="ARBA" id="ARBA00019397"/>
    </source>
</evidence>
<dbReference type="SUPFAM" id="SSF51351">
    <property type="entry name" value="Triosephosphate isomerase (TIM)"/>
    <property type="match status" value="1"/>
</dbReference>
<keyword evidence="8 9" id="KW-0413">Isomerase</keyword>
<evidence type="ECO:0000313" key="12">
    <source>
        <dbReference type="Proteomes" id="UP000464317"/>
    </source>
</evidence>
<dbReference type="InterPro" id="IPR022896">
    <property type="entry name" value="TrioseP_Isoase_bac/euk"/>
</dbReference>
<evidence type="ECO:0000256" key="3">
    <source>
        <dbReference type="ARBA" id="ARBA00011940"/>
    </source>
</evidence>
<comment type="function">
    <text evidence="9">Involved in the gluconeogenesis. Catalyzes stereospecifically the conversion of dihydroxyacetone phosphate (DHAP) to D-glyceraldehyde-3-phosphate (G3P).</text>
</comment>
<keyword evidence="12" id="KW-1185">Reference proteome</keyword>
<dbReference type="GO" id="GO:0004807">
    <property type="term" value="F:triose-phosphate isomerase activity"/>
    <property type="evidence" value="ECO:0007669"/>
    <property type="project" value="UniProtKB-UniRule"/>
</dbReference>
<proteinExistence type="inferred from homology"/>
<dbReference type="InterPro" id="IPR020861">
    <property type="entry name" value="Triosephosphate_isomerase_AS"/>
</dbReference>
<feature type="binding site" evidence="9">
    <location>
        <begin position="9"/>
        <end position="11"/>
    </location>
    <ligand>
        <name>substrate</name>
    </ligand>
</feature>
<evidence type="ECO:0000313" key="11">
    <source>
        <dbReference type="EMBL" id="BBU47986.1"/>
    </source>
</evidence>
<dbReference type="InterPro" id="IPR013785">
    <property type="entry name" value="Aldolase_TIM"/>
</dbReference>
<dbReference type="GO" id="GO:0006096">
    <property type="term" value="P:glycolytic process"/>
    <property type="evidence" value="ECO:0007669"/>
    <property type="project" value="UniProtKB-UniRule"/>
</dbReference>
<dbReference type="RefSeq" id="WP_161553375.1">
    <property type="nucleotide sequence ID" value="NZ_AP022325.1"/>
</dbReference>
<dbReference type="GO" id="GO:0019563">
    <property type="term" value="P:glycerol catabolic process"/>
    <property type="evidence" value="ECO:0007669"/>
    <property type="project" value="TreeGrafter"/>
</dbReference>
<dbReference type="InterPro" id="IPR035990">
    <property type="entry name" value="TIM_sf"/>
</dbReference>
<dbReference type="UniPathway" id="UPA00109">
    <property type="reaction ID" value="UER00189"/>
</dbReference>